<dbReference type="Pfam" id="PF00436">
    <property type="entry name" value="SSB"/>
    <property type="match status" value="1"/>
</dbReference>
<dbReference type="RefSeq" id="WP_254183034.1">
    <property type="nucleotide sequence ID" value="NZ_JANARS010000009.1"/>
</dbReference>
<dbReference type="Proteomes" id="UP001204524">
    <property type="component" value="Unassembled WGS sequence"/>
</dbReference>
<gene>
    <name evidence="3" type="ORF">NCI01_18895</name>
</gene>
<protein>
    <submittedName>
        <fullName evidence="3">Single-stranded DNA-binding protein</fullName>
    </submittedName>
</protein>
<keyword evidence="4" id="KW-1185">Reference proteome</keyword>
<dbReference type="PROSITE" id="PS50935">
    <property type="entry name" value="SSB"/>
    <property type="match status" value="1"/>
</dbReference>
<dbReference type="SUPFAM" id="SSF50249">
    <property type="entry name" value="Nucleic acid-binding proteins"/>
    <property type="match status" value="1"/>
</dbReference>
<proteinExistence type="predicted"/>
<accession>A0ABT1L1H1</accession>
<evidence type="ECO:0000313" key="3">
    <source>
        <dbReference type="EMBL" id="MCP3423880.1"/>
    </source>
</evidence>
<dbReference type="GO" id="GO:0003677">
    <property type="term" value="F:DNA binding"/>
    <property type="evidence" value="ECO:0007669"/>
    <property type="project" value="UniProtKB-KW"/>
</dbReference>
<comment type="caution">
    <text evidence="3">The sequence shown here is derived from an EMBL/GenBank/DDBJ whole genome shotgun (WGS) entry which is preliminary data.</text>
</comment>
<dbReference type="EMBL" id="JANARS010000009">
    <property type="protein sequence ID" value="MCP3423880.1"/>
    <property type="molecule type" value="Genomic_DNA"/>
</dbReference>
<sequence>MNEVRLRGRLTSVPVVVDLPSGDALVSFRISVPRGRNAGRSSGAASGQRVDSIPCSAWTPALRRKVASWRAGDAVEVSGAMCCRFYQAGGATRSRVEVVVSTAKVVRRSRAA</sequence>
<reference evidence="3 4" key="1">
    <citation type="submission" date="2022-06" db="EMBL/GenBank/DDBJ databases">
        <authorList>
            <person name="So Y."/>
        </authorList>
    </citation>
    <scope>NUCLEOTIDE SEQUENCE [LARGE SCALE GENOMIC DNA]</scope>
    <source>
        <strain evidence="3 4">STR3</strain>
    </source>
</reference>
<evidence type="ECO:0000256" key="1">
    <source>
        <dbReference type="ARBA" id="ARBA00023125"/>
    </source>
</evidence>
<evidence type="ECO:0000256" key="2">
    <source>
        <dbReference type="PROSITE-ProRule" id="PRU00252"/>
    </source>
</evidence>
<dbReference type="Gene3D" id="2.40.50.140">
    <property type="entry name" value="Nucleic acid-binding proteins"/>
    <property type="match status" value="1"/>
</dbReference>
<organism evidence="3 4">
    <name type="scientific">Nocardioides pinisoli</name>
    <dbReference type="NCBI Taxonomy" id="2950279"/>
    <lineage>
        <taxon>Bacteria</taxon>
        <taxon>Bacillati</taxon>
        <taxon>Actinomycetota</taxon>
        <taxon>Actinomycetes</taxon>
        <taxon>Propionibacteriales</taxon>
        <taxon>Nocardioidaceae</taxon>
        <taxon>Nocardioides</taxon>
    </lineage>
</organism>
<dbReference type="InterPro" id="IPR000424">
    <property type="entry name" value="Primosome_PriB/ssb"/>
</dbReference>
<keyword evidence="1 2" id="KW-0238">DNA-binding</keyword>
<name>A0ABT1L1H1_9ACTN</name>
<evidence type="ECO:0000313" key="4">
    <source>
        <dbReference type="Proteomes" id="UP001204524"/>
    </source>
</evidence>
<dbReference type="InterPro" id="IPR012340">
    <property type="entry name" value="NA-bd_OB-fold"/>
</dbReference>